<gene>
    <name evidence="4" type="ORF">MBBTH_09270</name>
</gene>
<dbReference type="PANTHER" id="PTHR36449">
    <property type="entry name" value="ACETYLTRANSFERASE-RELATED"/>
    <property type="match status" value="1"/>
</dbReference>
<dbReference type="EMBL" id="MZGS01000020">
    <property type="protein sequence ID" value="PWB87362.1"/>
    <property type="molecule type" value="Genomic_DNA"/>
</dbReference>
<dbReference type="SUPFAM" id="SSF55729">
    <property type="entry name" value="Acyl-CoA N-acyltransferases (Nat)"/>
    <property type="match status" value="1"/>
</dbReference>
<sequence length="195" mass="22664">MDIEYIKNNYIFETLTDAHDLSDFECESDDLNDFFKNDALKQQKEKLNLTKLIICDDEIIGFVSLLTDSMKLRLLQDEVEKEKIKGELKVSENNTIPAIKIGRFAINKKYTKNGLGTYFLKSILANILKISENTVGLRFVSVDGYASAFNFYVTHNKFKHLKSDEKTLKKIEIIKKQDPTRTFYLYLDLKQLDLN</sequence>
<evidence type="ECO:0000313" key="4">
    <source>
        <dbReference type="EMBL" id="PWB87362.1"/>
    </source>
</evidence>
<dbReference type="RefSeq" id="WP_116591889.1">
    <property type="nucleotide sequence ID" value="NZ_MZGS01000020.1"/>
</dbReference>
<dbReference type="InterPro" id="IPR016181">
    <property type="entry name" value="Acyl_CoA_acyltransferase"/>
</dbReference>
<reference evidence="4 5" key="1">
    <citation type="submission" date="2017-03" db="EMBL/GenBank/DDBJ databases">
        <title>Genome sequence of Methanobrevibacter thaueri.</title>
        <authorList>
            <person name="Poehlein A."/>
            <person name="Seedorf H."/>
            <person name="Daniel R."/>
        </authorList>
    </citation>
    <scope>NUCLEOTIDE SEQUENCE [LARGE SCALE GENOMIC DNA]</scope>
    <source>
        <strain evidence="4 5">DSM 11995</strain>
    </source>
</reference>
<evidence type="ECO:0000256" key="2">
    <source>
        <dbReference type="ARBA" id="ARBA00022679"/>
    </source>
</evidence>
<dbReference type="Gene3D" id="3.40.630.30">
    <property type="match status" value="1"/>
</dbReference>
<keyword evidence="5" id="KW-1185">Reference proteome</keyword>
<evidence type="ECO:0000256" key="1">
    <source>
        <dbReference type="ARBA" id="ARBA00022649"/>
    </source>
</evidence>
<keyword evidence="2" id="KW-0808">Transferase</keyword>
<keyword evidence="1" id="KW-1277">Toxin-antitoxin system</keyword>
<dbReference type="OrthoDB" id="106308at2157"/>
<proteinExistence type="predicted"/>
<accession>A0A315Y9A9</accession>
<keyword evidence="3" id="KW-0012">Acyltransferase</keyword>
<name>A0A315Y9A9_9EURY</name>
<comment type="caution">
    <text evidence="4">The sequence shown here is derived from an EMBL/GenBank/DDBJ whole genome shotgun (WGS) entry which is preliminary data.</text>
</comment>
<evidence type="ECO:0000256" key="3">
    <source>
        <dbReference type="ARBA" id="ARBA00023315"/>
    </source>
</evidence>
<evidence type="ECO:0008006" key="6">
    <source>
        <dbReference type="Google" id="ProtNLM"/>
    </source>
</evidence>
<dbReference type="Proteomes" id="UP000251717">
    <property type="component" value="Unassembled WGS sequence"/>
</dbReference>
<dbReference type="AlphaFoldDB" id="A0A315Y9A9"/>
<dbReference type="PANTHER" id="PTHR36449:SF1">
    <property type="entry name" value="ACETYLTRANSFERASE"/>
    <property type="match status" value="1"/>
</dbReference>
<dbReference type="GO" id="GO:0016746">
    <property type="term" value="F:acyltransferase activity"/>
    <property type="evidence" value="ECO:0007669"/>
    <property type="project" value="UniProtKB-KW"/>
</dbReference>
<organism evidence="4 5">
    <name type="scientific">Methanobrevibacter thaueri</name>
    <dbReference type="NCBI Taxonomy" id="190975"/>
    <lineage>
        <taxon>Archaea</taxon>
        <taxon>Methanobacteriati</taxon>
        <taxon>Methanobacteriota</taxon>
        <taxon>Methanomada group</taxon>
        <taxon>Methanobacteria</taxon>
        <taxon>Methanobacteriales</taxon>
        <taxon>Methanobacteriaceae</taxon>
        <taxon>Methanobrevibacter</taxon>
    </lineage>
</organism>
<protein>
    <recommendedName>
        <fullName evidence="6">N-acetyltransferase domain-containing protein</fullName>
    </recommendedName>
</protein>
<evidence type="ECO:0000313" key="5">
    <source>
        <dbReference type="Proteomes" id="UP000251717"/>
    </source>
</evidence>